<dbReference type="Proteomes" id="UP000035444">
    <property type="component" value="Unassembled WGS sequence"/>
</dbReference>
<sequence length="140" mass="15507">MKLCGIELKGNDAVLVVLEVSDEGPKHIDFPTRKIALGDSDNAADVICFQKEIAAFFVSNNISKAVIKKRAKKGKFAGGPDTFKMEALIQVIPDLEVELVTPQALAAMEKKQDIIYPNSLKKYQEVAYLVGVWVTKYSKY</sequence>
<evidence type="ECO:0000313" key="1">
    <source>
        <dbReference type="EMBL" id="KLN59191.1"/>
    </source>
</evidence>
<evidence type="ECO:0000313" key="2">
    <source>
        <dbReference type="Proteomes" id="UP000035444"/>
    </source>
</evidence>
<proteinExistence type="predicted"/>
<organism evidence="1 2">
    <name type="scientific">Kiloniella spongiae</name>
    <dbReference type="NCBI Taxonomy" id="1489064"/>
    <lineage>
        <taxon>Bacteria</taxon>
        <taxon>Pseudomonadati</taxon>
        <taxon>Pseudomonadota</taxon>
        <taxon>Alphaproteobacteria</taxon>
        <taxon>Rhodospirillales</taxon>
        <taxon>Kiloniellaceae</taxon>
        <taxon>Kiloniella</taxon>
    </lineage>
</organism>
<comment type="caution">
    <text evidence="1">The sequence shown here is derived from an EMBL/GenBank/DDBJ whole genome shotgun (WGS) entry which is preliminary data.</text>
</comment>
<dbReference type="InterPro" id="IPR021378">
    <property type="entry name" value="DUF3010"/>
</dbReference>
<dbReference type="RefSeq" id="WP_047765773.1">
    <property type="nucleotide sequence ID" value="NZ_LAQL01000018.1"/>
</dbReference>
<evidence type="ECO:0008006" key="3">
    <source>
        <dbReference type="Google" id="ProtNLM"/>
    </source>
</evidence>
<dbReference type="EMBL" id="LAQL01000018">
    <property type="protein sequence ID" value="KLN59191.1"/>
    <property type="molecule type" value="Genomic_DNA"/>
</dbReference>
<accession>A0A0H2MAI4</accession>
<dbReference type="STRING" id="1489064.WH96_18790"/>
<keyword evidence="2" id="KW-1185">Reference proteome</keyword>
<reference evidence="1 2" key="1">
    <citation type="submission" date="2015-03" db="EMBL/GenBank/DDBJ databases">
        <title>Genome Sequence of Kiloniella spongiae MEBiC09566, isolated from a marine sponge.</title>
        <authorList>
            <person name="Shao Z."/>
            <person name="Wang L."/>
            <person name="Li X."/>
        </authorList>
    </citation>
    <scope>NUCLEOTIDE SEQUENCE [LARGE SCALE GENOMIC DNA]</scope>
    <source>
        <strain evidence="1 2">MEBiC09566</strain>
    </source>
</reference>
<protein>
    <recommendedName>
        <fullName evidence="3">DUF3010 domain-containing protein</fullName>
    </recommendedName>
</protein>
<gene>
    <name evidence="1" type="ORF">WH96_18790</name>
</gene>
<dbReference type="OrthoDB" id="7850085at2"/>
<dbReference type="AlphaFoldDB" id="A0A0H2MAI4"/>
<name>A0A0H2MAI4_9PROT</name>
<dbReference type="Pfam" id="PF11215">
    <property type="entry name" value="DUF3010"/>
    <property type="match status" value="1"/>
</dbReference>